<dbReference type="EMBL" id="JAAQYP010000029">
    <property type="protein sequence ID" value="NNA97046.1"/>
    <property type="molecule type" value="Genomic_DNA"/>
</dbReference>
<protein>
    <submittedName>
        <fullName evidence="3">Uncharacterized protein</fullName>
    </submittedName>
</protein>
<reference evidence="3 4" key="2">
    <citation type="journal article" date="2020" name="Front. Microbiol.">
        <title>Genetic Organization of the aprX-lipA2 Operon Affects the Proteolytic Potential of Pseudomonas Species in Milk.</title>
        <authorList>
            <person name="Maier C."/>
            <person name="Huptas C."/>
            <person name="von Neubeck M."/>
            <person name="Scherer S."/>
            <person name="Wenning M."/>
            <person name="Lucking G."/>
        </authorList>
    </citation>
    <scope>NUCLEOTIDE SEQUENCE [LARGE SCALE GENOMIC DNA]</scope>
    <source>
        <strain evidence="3 4">G4779</strain>
    </source>
</reference>
<evidence type="ECO:0000313" key="2">
    <source>
        <dbReference type="EMBL" id="MCF5107074.1"/>
    </source>
</evidence>
<feature type="compositionally biased region" description="Polar residues" evidence="1">
    <location>
        <begin position="26"/>
        <end position="38"/>
    </location>
</feature>
<name>A0A7Y1MRP9_9PSED</name>
<dbReference type="AlphaFoldDB" id="A0A7Y1MRP9"/>
<feature type="region of interest" description="Disordered" evidence="1">
    <location>
        <begin position="26"/>
        <end position="110"/>
    </location>
</feature>
<keyword evidence="5" id="KW-1185">Reference proteome</keyword>
<dbReference type="RefSeq" id="WP_130898277.1">
    <property type="nucleotide sequence ID" value="NZ_CBCRYT010000086.1"/>
</dbReference>
<gene>
    <name evidence="2" type="ORF">GIW56_09505</name>
    <name evidence="3" type="ORF">HBO33_17900</name>
</gene>
<dbReference type="Proteomes" id="UP000814003">
    <property type="component" value="Unassembled WGS sequence"/>
</dbReference>
<dbReference type="EMBL" id="WKED01000012">
    <property type="protein sequence ID" value="MCF5107074.1"/>
    <property type="molecule type" value="Genomic_DNA"/>
</dbReference>
<evidence type="ECO:0000313" key="5">
    <source>
        <dbReference type="Proteomes" id="UP000814003"/>
    </source>
</evidence>
<evidence type="ECO:0000256" key="1">
    <source>
        <dbReference type="SAM" id="MobiDB-lite"/>
    </source>
</evidence>
<evidence type="ECO:0000313" key="4">
    <source>
        <dbReference type="Proteomes" id="UP000542111"/>
    </source>
</evidence>
<sequence>MNITNFPAKSSLQVMESVAWGDNQQVATGTKSAPSLNETAGVPEGPAPGEANTAGEGSVRTKRGFKSLGLPRVFSRPKPNIPQSPGLAGTYKSLSDSVPRPPVGPPNTPGITNFRNLAFKTQHPGSPISGPVKPAVAKPTTFGDVAGNLIAADRLVKAGVFKTGPSLKTVTRDAVVNATVNGLVSTPLSIGTYAGSVWSGETIKGNFSANTPLLPPAHLPAPSQMANGVAAASGTTGEQDAATINLRLDNAELKMLLLTNTLQTLVEGGEGKALGKSPDWPTGVNERLEKLDKIYSGAEKALQAVAEENEFIFKPYKDESATGSSSVTHQLDVLDKRSDQISKSIGRMVAVRELEEKEKGSIV</sequence>
<dbReference type="OrthoDB" id="6900477at2"/>
<organism evidence="3 4">
    <name type="scientific">Pseudomonas gessardii</name>
    <dbReference type="NCBI Taxonomy" id="78544"/>
    <lineage>
        <taxon>Bacteria</taxon>
        <taxon>Pseudomonadati</taxon>
        <taxon>Pseudomonadota</taxon>
        <taxon>Gammaproteobacteria</taxon>
        <taxon>Pseudomonadales</taxon>
        <taxon>Pseudomonadaceae</taxon>
        <taxon>Pseudomonas</taxon>
    </lineage>
</organism>
<accession>A0A7Y1MRP9</accession>
<proteinExistence type="predicted"/>
<reference evidence="2 5" key="1">
    <citation type="submission" date="2019-11" db="EMBL/GenBank/DDBJ databases">
        <title>Epiphytic Pseudomonas syringae from cherry orchards.</title>
        <authorList>
            <person name="Hulin M.T."/>
        </authorList>
    </citation>
    <scope>NUCLEOTIDE SEQUENCE [LARGE SCALE GENOMIC DNA]</scope>
    <source>
        <strain evidence="2 5">PA-6-5B</strain>
    </source>
</reference>
<feature type="compositionally biased region" description="Pro residues" evidence="1">
    <location>
        <begin position="99"/>
        <end position="108"/>
    </location>
</feature>
<evidence type="ECO:0000313" key="3">
    <source>
        <dbReference type="EMBL" id="NNA97046.1"/>
    </source>
</evidence>
<dbReference type="Proteomes" id="UP000542111">
    <property type="component" value="Unassembled WGS sequence"/>
</dbReference>
<comment type="caution">
    <text evidence="3">The sequence shown here is derived from an EMBL/GenBank/DDBJ whole genome shotgun (WGS) entry which is preliminary data.</text>
</comment>
<dbReference type="GeneID" id="70105230"/>